<dbReference type="AlphaFoldDB" id="A0A9P6H6Q1"/>
<reference evidence="3" key="2">
    <citation type="submission" date="2020-11" db="EMBL/GenBank/DDBJ databases">
        <authorList>
            <consortium name="DOE Joint Genome Institute"/>
            <person name="Kuo A."/>
            <person name="Miyauchi S."/>
            <person name="Kiss E."/>
            <person name="Drula E."/>
            <person name="Kohler A."/>
            <person name="Sanchez-Garcia M."/>
            <person name="Andreopoulos B."/>
            <person name="Barry K.W."/>
            <person name="Bonito G."/>
            <person name="Buee M."/>
            <person name="Carver A."/>
            <person name="Chen C."/>
            <person name="Cichocki N."/>
            <person name="Clum A."/>
            <person name="Culley D."/>
            <person name="Crous P.W."/>
            <person name="Fauchery L."/>
            <person name="Girlanda M."/>
            <person name="Hayes R."/>
            <person name="Keri Z."/>
            <person name="Labutti K."/>
            <person name="Lipzen A."/>
            <person name="Lombard V."/>
            <person name="Magnuson J."/>
            <person name="Maillard F."/>
            <person name="Morin E."/>
            <person name="Murat C."/>
            <person name="Nolan M."/>
            <person name="Ohm R."/>
            <person name="Pangilinan J."/>
            <person name="Pereira M."/>
            <person name="Perotto S."/>
            <person name="Peter M."/>
            <person name="Riley R."/>
            <person name="Sitrit Y."/>
            <person name="Stielow B."/>
            <person name="Szollosi G."/>
            <person name="Zifcakova L."/>
            <person name="Stursova M."/>
            <person name="Spatafora J.W."/>
            <person name="Tedersoo L."/>
            <person name="Vaario L.-M."/>
            <person name="Yamada A."/>
            <person name="Yan M."/>
            <person name="Wang P."/>
            <person name="Xu J."/>
            <person name="Bruns T."/>
            <person name="Baldrian P."/>
            <person name="Vilgalys R."/>
            <person name="Henrissat B."/>
            <person name="Grigoriev I.V."/>
            <person name="Hibbett D."/>
            <person name="Nagy L.G."/>
            <person name="Martin F.M."/>
        </authorList>
    </citation>
    <scope>NUCLEOTIDE SEQUENCE</scope>
    <source>
        <strain evidence="3">UH-Tt-Lm1</strain>
    </source>
</reference>
<feature type="region of interest" description="Disordered" evidence="1">
    <location>
        <begin position="440"/>
        <end position="459"/>
    </location>
</feature>
<sequence length="555" mass="61402">MFLTILYKIVLVEGAVNKPLPFFSPIAIVHIDDGCTLPLHHALFAPEPSPLLPQRNPTSDTELPPGLSAVNLRNSSSVSTVTLRASGSDFFKGSHHSEPLLDPGSQEATTAFLDIPIISARNLNHPPDPGPGWLNGPRFERDFSRQSNRRWLLDGIWRRLRRLKLLYALAYTLIVVWATYNTIRYFLSFSGFFSRQRQINSLCLDTSMILCVAVLVSSLLLAVLNPCVHDTPSSLFEYTRGVVLPYLASFLLLAPAIANLVLVIVWRASDDPQITLRGRCRWDIDVVWSGVGLICDRSPSFASWVGSAVSRLSITSNITRGAAQISHERRKSITTVGSGRTRTSRPQSFLDRAESISPPPSVHTHPEPAGHTQPSISCDTVQTLRSPHDETGMPEGIATLSSSCSMPPVTSADFSHYEDAELHTFVTQFRRMVDQVSRDTEEGLGHLSPESSEESREYLGDQHKYNPYTEGNLLYDTNGRLVEISVEPYQIQVLGRMVHRMPTITSIGSGERSSRATSKAYSSYPPLGERSLPSSRSNTVENDLAGQPHPRQGIH</sequence>
<keyword evidence="2" id="KW-1133">Transmembrane helix</keyword>
<name>A0A9P6H6Q1_9AGAM</name>
<organism evidence="3 4">
    <name type="scientific">Thelephora terrestris</name>
    <dbReference type="NCBI Taxonomy" id="56493"/>
    <lineage>
        <taxon>Eukaryota</taxon>
        <taxon>Fungi</taxon>
        <taxon>Dikarya</taxon>
        <taxon>Basidiomycota</taxon>
        <taxon>Agaricomycotina</taxon>
        <taxon>Agaricomycetes</taxon>
        <taxon>Thelephorales</taxon>
        <taxon>Thelephoraceae</taxon>
        <taxon>Thelephora</taxon>
    </lineage>
</organism>
<keyword evidence="2" id="KW-0812">Transmembrane</keyword>
<proteinExistence type="predicted"/>
<reference evidence="3" key="1">
    <citation type="journal article" date="2020" name="Nat. Commun.">
        <title>Large-scale genome sequencing of mycorrhizal fungi provides insights into the early evolution of symbiotic traits.</title>
        <authorList>
            <person name="Miyauchi S."/>
            <person name="Kiss E."/>
            <person name="Kuo A."/>
            <person name="Drula E."/>
            <person name="Kohler A."/>
            <person name="Sanchez-Garcia M."/>
            <person name="Morin E."/>
            <person name="Andreopoulos B."/>
            <person name="Barry K.W."/>
            <person name="Bonito G."/>
            <person name="Buee M."/>
            <person name="Carver A."/>
            <person name="Chen C."/>
            <person name="Cichocki N."/>
            <person name="Clum A."/>
            <person name="Culley D."/>
            <person name="Crous P.W."/>
            <person name="Fauchery L."/>
            <person name="Girlanda M."/>
            <person name="Hayes R.D."/>
            <person name="Keri Z."/>
            <person name="LaButti K."/>
            <person name="Lipzen A."/>
            <person name="Lombard V."/>
            <person name="Magnuson J."/>
            <person name="Maillard F."/>
            <person name="Murat C."/>
            <person name="Nolan M."/>
            <person name="Ohm R.A."/>
            <person name="Pangilinan J."/>
            <person name="Pereira M.F."/>
            <person name="Perotto S."/>
            <person name="Peter M."/>
            <person name="Pfister S."/>
            <person name="Riley R."/>
            <person name="Sitrit Y."/>
            <person name="Stielow J.B."/>
            <person name="Szollosi G."/>
            <person name="Zifcakova L."/>
            <person name="Stursova M."/>
            <person name="Spatafora J.W."/>
            <person name="Tedersoo L."/>
            <person name="Vaario L.M."/>
            <person name="Yamada A."/>
            <person name="Yan M."/>
            <person name="Wang P."/>
            <person name="Xu J."/>
            <person name="Bruns T."/>
            <person name="Baldrian P."/>
            <person name="Vilgalys R."/>
            <person name="Dunand C."/>
            <person name="Henrissat B."/>
            <person name="Grigoriev I.V."/>
            <person name="Hibbett D."/>
            <person name="Nagy L.G."/>
            <person name="Martin F.M."/>
        </authorList>
    </citation>
    <scope>NUCLEOTIDE SEQUENCE</scope>
    <source>
        <strain evidence="3">UH-Tt-Lm1</strain>
    </source>
</reference>
<accession>A0A9P6H6Q1</accession>
<feature type="compositionally biased region" description="Low complexity" evidence="1">
    <location>
        <begin position="334"/>
        <end position="345"/>
    </location>
</feature>
<evidence type="ECO:0000256" key="1">
    <source>
        <dbReference type="SAM" id="MobiDB-lite"/>
    </source>
</evidence>
<evidence type="ECO:0000313" key="4">
    <source>
        <dbReference type="Proteomes" id="UP000736335"/>
    </source>
</evidence>
<feature type="compositionally biased region" description="Polar residues" evidence="1">
    <location>
        <begin position="532"/>
        <end position="541"/>
    </location>
</feature>
<protein>
    <submittedName>
        <fullName evidence="3">Uncharacterized protein</fullName>
    </submittedName>
</protein>
<gene>
    <name evidence="3" type="ORF">BJ322DRAFT_1164987</name>
</gene>
<dbReference type="EMBL" id="WIUZ02000016">
    <property type="protein sequence ID" value="KAF9780653.1"/>
    <property type="molecule type" value="Genomic_DNA"/>
</dbReference>
<evidence type="ECO:0000256" key="2">
    <source>
        <dbReference type="SAM" id="Phobius"/>
    </source>
</evidence>
<keyword evidence="4" id="KW-1185">Reference proteome</keyword>
<feature type="region of interest" description="Disordered" evidence="1">
    <location>
        <begin position="331"/>
        <end position="377"/>
    </location>
</feature>
<feature type="transmembrane region" description="Helical" evidence="2">
    <location>
        <begin position="244"/>
        <end position="266"/>
    </location>
</feature>
<evidence type="ECO:0000313" key="3">
    <source>
        <dbReference type="EMBL" id="KAF9780653.1"/>
    </source>
</evidence>
<keyword evidence="2" id="KW-0472">Membrane</keyword>
<feature type="region of interest" description="Disordered" evidence="1">
    <location>
        <begin position="505"/>
        <end position="555"/>
    </location>
</feature>
<comment type="caution">
    <text evidence="3">The sequence shown here is derived from an EMBL/GenBank/DDBJ whole genome shotgun (WGS) entry which is preliminary data.</text>
</comment>
<dbReference type="OrthoDB" id="3222669at2759"/>
<dbReference type="Proteomes" id="UP000736335">
    <property type="component" value="Unassembled WGS sequence"/>
</dbReference>
<feature type="transmembrane region" description="Helical" evidence="2">
    <location>
        <begin position="207"/>
        <end position="224"/>
    </location>
</feature>
<feature type="transmembrane region" description="Helical" evidence="2">
    <location>
        <begin position="165"/>
        <end position="187"/>
    </location>
</feature>